<sequence length="218" mass="23112">MIQPHPTLLPPSSHLLLSPITTAAASSNEPQLRHRLDLDLRFPCFAAGSSVFQLGFLGPFRFPCSTSNIPATVGSSPVLIDEDDSSTAAAAWIDGIIRDLIHSSANVSIPQLIQNVREIIYPCNPNLAALLEYRLRSLLDPGPSPIPARGEPALLLPSTRPPPPPPQQRIYHNNSSAAAAAASAKFNVVTSSSGSEIQNQDDDRSGSGSIPEPQATEA</sequence>
<feature type="region of interest" description="Disordered" evidence="1">
    <location>
        <begin position="146"/>
        <end position="176"/>
    </location>
</feature>
<keyword evidence="3" id="KW-1185">Reference proteome</keyword>
<feature type="compositionally biased region" description="Polar residues" evidence="1">
    <location>
        <begin position="189"/>
        <end position="198"/>
    </location>
</feature>
<evidence type="ECO:0000256" key="1">
    <source>
        <dbReference type="SAM" id="MobiDB-lite"/>
    </source>
</evidence>
<proteinExistence type="predicted"/>
<protein>
    <submittedName>
        <fullName evidence="2">Uncharacterized protein</fullName>
    </submittedName>
</protein>
<dbReference type="Proteomes" id="UP001497516">
    <property type="component" value="Chromosome 6"/>
</dbReference>
<name>A0AAV2F2W9_9ROSI</name>
<organism evidence="2 3">
    <name type="scientific">Linum trigynum</name>
    <dbReference type="NCBI Taxonomy" id="586398"/>
    <lineage>
        <taxon>Eukaryota</taxon>
        <taxon>Viridiplantae</taxon>
        <taxon>Streptophyta</taxon>
        <taxon>Embryophyta</taxon>
        <taxon>Tracheophyta</taxon>
        <taxon>Spermatophyta</taxon>
        <taxon>Magnoliopsida</taxon>
        <taxon>eudicotyledons</taxon>
        <taxon>Gunneridae</taxon>
        <taxon>Pentapetalae</taxon>
        <taxon>rosids</taxon>
        <taxon>fabids</taxon>
        <taxon>Malpighiales</taxon>
        <taxon>Linaceae</taxon>
        <taxon>Linum</taxon>
    </lineage>
</organism>
<gene>
    <name evidence="2" type="ORF">LTRI10_LOCUS33215</name>
</gene>
<reference evidence="2 3" key="1">
    <citation type="submission" date="2024-04" db="EMBL/GenBank/DDBJ databases">
        <authorList>
            <person name="Fracassetti M."/>
        </authorList>
    </citation>
    <scope>NUCLEOTIDE SEQUENCE [LARGE SCALE GENOMIC DNA]</scope>
</reference>
<feature type="region of interest" description="Disordered" evidence="1">
    <location>
        <begin position="189"/>
        <end position="218"/>
    </location>
</feature>
<evidence type="ECO:0000313" key="2">
    <source>
        <dbReference type="EMBL" id="CAL1392581.1"/>
    </source>
</evidence>
<dbReference type="EMBL" id="OZ034819">
    <property type="protein sequence ID" value="CAL1392581.1"/>
    <property type="molecule type" value="Genomic_DNA"/>
</dbReference>
<accession>A0AAV2F2W9</accession>
<evidence type="ECO:0000313" key="3">
    <source>
        <dbReference type="Proteomes" id="UP001497516"/>
    </source>
</evidence>
<dbReference type="AlphaFoldDB" id="A0AAV2F2W9"/>